<dbReference type="AlphaFoldDB" id="F8P9A5"/>
<accession>F8P9A5</accession>
<keyword evidence="1" id="KW-0812">Transmembrane</keyword>
<dbReference type="Proteomes" id="UP000008064">
    <property type="component" value="Unassembled WGS sequence"/>
</dbReference>
<reference evidence="2" key="1">
    <citation type="submission" date="2011-04" db="EMBL/GenBank/DDBJ databases">
        <title>Evolution of plant cell wall degrading machinery underlies the functional diversity of forest fungi.</title>
        <authorList>
            <consortium name="US DOE Joint Genome Institute (JGI-PGF)"/>
            <person name="Eastwood D.C."/>
            <person name="Floudas D."/>
            <person name="Binder M."/>
            <person name="Majcherczyk A."/>
            <person name="Schneider P."/>
            <person name="Aerts A."/>
            <person name="Asiegbu F.O."/>
            <person name="Baker S.E."/>
            <person name="Barry K."/>
            <person name="Bendiksby M."/>
            <person name="Blumentritt M."/>
            <person name="Coutinho P.M."/>
            <person name="Cullen D."/>
            <person name="Cullen D."/>
            <person name="Gathman A."/>
            <person name="Goodell B."/>
            <person name="Henrissat B."/>
            <person name="Ihrmark K."/>
            <person name="Kauserud H."/>
            <person name="Kohler A."/>
            <person name="LaButti K."/>
            <person name="Lapidus A."/>
            <person name="Lavin J.L."/>
            <person name="Lee Y.-H."/>
            <person name="Lindquist E."/>
            <person name="Lilly W."/>
            <person name="Lucas S."/>
            <person name="Morin E."/>
            <person name="Murat C."/>
            <person name="Oguiza J.A."/>
            <person name="Park J."/>
            <person name="Pisabarro A.G."/>
            <person name="Riley R."/>
            <person name="Rosling A."/>
            <person name="Salamov A."/>
            <person name="Schmidt O."/>
            <person name="Schmutz J."/>
            <person name="Skrede I."/>
            <person name="Stenlid J."/>
            <person name="Wiebenga A."/>
            <person name="Xie X."/>
            <person name="Kues U."/>
            <person name="Hibbett D.S."/>
            <person name="Hoffmeister D."/>
            <person name="Hogberg N."/>
            <person name="Martin F."/>
            <person name="Grigoriev I.V."/>
            <person name="Watkinson S.C."/>
        </authorList>
    </citation>
    <scope>NUCLEOTIDE SEQUENCE</scope>
    <source>
        <strain evidence="2">S7.9</strain>
    </source>
</reference>
<dbReference type="GeneID" id="18821029"/>
<feature type="transmembrane region" description="Helical" evidence="1">
    <location>
        <begin position="70"/>
        <end position="89"/>
    </location>
</feature>
<keyword evidence="1" id="KW-1133">Transmembrane helix</keyword>
<dbReference type="RefSeq" id="XP_007322979.1">
    <property type="nucleotide sequence ID" value="XM_007322917.1"/>
</dbReference>
<gene>
    <name evidence="2" type="ORF">SERLADRAFT_477618</name>
</gene>
<dbReference type="HOGENOM" id="CLU_1197384_0_0_1"/>
<dbReference type="KEGG" id="sla:SERLADRAFT_477618"/>
<feature type="non-terminal residue" evidence="2">
    <location>
        <position position="232"/>
    </location>
</feature>
<proteinExistence type="predicted"/>
<organism>
    <name type="scientific">Serpula lacrymans var. lacrymans (strain S7.9)</name>
    <name type="common">Dry rot fungus</name>
    <dbReference type="NCBI Taxonomy" id="578457"/>
    <lineage>
        <taxon>Eukaryota</taxon>
        <taxon>Fungi</taxon>
        <taxon>Dikarya</taxon>
        <taxon>Basidiomycota</taxon>
        <taxon>Agaricomycotina</taxon>
        <taxon>Agaricomycetes</taxon>
        <taxon>Agaricomycetidae</taxon>
        <taxon>Boletales</taxon>
        <taxon>Coniophorineae</taxon>
        <taxon>Serpulaceae</taxon>
        <taxon>Serpula</taxon>
    </lineage>
</organism>
<keyword evidence="1" id="KW-0472">Membrane</keyword>
<dbReference type="EMBL" id="GL945441">
    <property type="protein sequence ID" value="EGO20234.1"/>
    <property type="molecule type" value="Genomic_DNA"/>
</dbReference>
<evidence type="ECO:0000313" key="2">
    <source>
        <dbReference type="EMBL" id="EGO20234.1"/>
    </source>
</evidence>
<evidence type="ECO:0000256" key="1">
    <source>
        <dbReference type="SAM" id="Phobius"/>
    </source>
</evidence>
<dbReference type="OrthoDB" id="2891304at2759"/>
<protein>
    <submittedName>
        <fullName evidence="2">Uncharacterized protein</fullName>
    </submittedName>
</protein>
<sequence length="232" mass="26168">MATVATLSPEDCLKILQRWEQDGPTEEEKNEFAVTALAQLNDPGQTKRFQDNISQIADLALSIDKTFSDVQQRLVLCAIVFPFIFVLCLQWEDFRQRWRACLRRSCEVAAENVDILRRFDMVYLAKVENVQTEQDRIAAIQALEPFIDELEKNDHSVQMSQEFLTLKRDIAEFIGRFALKASEFGIESRKDIAVLEEQIKSAQATIEIVGVGILEGLGLGSRASSLVASLKA</sequence>
<name>F8P9A5_SERL9</name>